<evidence type="ECO:0000313" key="2">
    <source>
        <dbReference type="EMBL" id="KAA6409911.1"/>
    </source>
</evidence>
<evidence type="ECO:0000256" key="1">
    <source>
        <dbReference type="SAM" id="SignalP"/>
    </source>
</evidence>
<dbReference type="GO" id="GO:0008237">
    <property type="term" value="F:metallopeptidase activity"/>
    <property type="evidence" value="ECO:0007669"/>
    <property type="project" value="InterPro"/>
</dbReference>
<dbReference type="EMBL" id="VXIT01000010">
    <property type="protein sequence ID" value="KAA6409911.1"/>
    <property type="molecule type" value="Genomic_DNA"/>
</dbReference>
<feature type="chain" id="PRO_5024412252" evidence="1">
    <location>
        <begin position="26"/>
        <end position="322"/>
    </location>
</feature>
<reference evidence="2 3" key="1">
    <citation type="submission" date="2019-09" db="EMBL/GenBank/DDBJ databases">
        <title>The hologenome of the rock-dwelling lichen Lasallia pustulata.</title>
        <authorList>
            <person name="Greshake Tzovaras B."/>
            <person name="Segers F."/>
            <person name="Bicker A."/>
            <person name="Dal Grande F."/>
            <person name="Otte J."/>
            <person name="Hankeln T."/>
            <person name="Schmitt I."/>
            <person name="Ebersberger I."/>
        </authorList>
    </citation>
    <scope>NUCLEOTIDE SEQUENCE [LARGE SCALE GENOMIC DNA]</scope>
    <source>
        <strain evidence="2">A1-1</strain>
    </source>
</reference>
<sequence>MYYFTISGVLTGLVTTLAISQLALAAPLQPRDEDVHINDPRVYIPPPPPSVYISNPRDEDVHINEPRMYIPPPRVHNNNPRGEDVHINEPRMYIPPPPPSVYISNPRDEDVHINEPRMYIPPPAPSVHINNPRDEDVHINNPRMYVPPPRVHINEPRMYVPPPRVHINEPRMYVPPPRVHINEPRMYINNPREATGFNGCSDSQISAIQKSAGDAAGLADWIELYMDDKNSNADKHYFNTDPNNADYYNDWSLFKSAVASLSSNDVPDSDKFVFECAATETTNPCVEDSYAVTDVSPDNSGLRVMTVCPQFFTLPVDTSSQQ</sequence>
<dbReference type="Gene3D" id="3.40.390.10">
    <property type="entry name" value="Collagenase (Catalytic Domain)"/>
    <property type="match status" value="1"/>
</dbReference>
<protein>
    <submittedName>
        <fullName evidence="2">Uncharacterized protein</fullName>
    </submittedName>
</protein>
<evidence type="ECO:0000313" key="3">
    <source>
        <dbReference type="Proteomes" id="UP000324767"/>
    </source>
</evidence>
<feature type="signal peptide" evidence="1">
    <location>
        <begin position="1"/>
        <end position="25"/>
    </location>
</feature>
<keyword evidence="1" id="KW-0732">Signal</keyword>
<dbReference type="SUPFAM" id="SSF55486">
    <property type="entry name" value="Metalloproteases ('zincins'), catalytic domain"/>
    <property type="match status" value="1"/>
</dbReference>
<accession>A0A5M8PKQ4</accession>
<name>A0A5M8PKQ4_9LECA</name>
<proteinExistence type="predicted"/>
<dbReference type="AlphaFoldDB" id="A0A5M8PKQ4"/>
<dbReference type="Proteomes" id="UP000324767">
    <property type="component" value="Unassembled WGS sequence"/>
</dbReference>
<gene>
    <name evidence="2" type="ORF">FRX48_06524</name>
</gene>
<dbReference type="InterPro" id="IPR024079">
    <property type="entry name" value="MetalloPept_cat_dom_sf"/>
</dbReference>
<organism evidence="2 3">
    <name type="scientific">Lasallia pustulata</name>
    <dbReference type="NCBI Taxonomy" id="136370"/>
    <lineage>
        <taxon>Eukaryota</taxon>
        <taxon>Fungi</taxon>
        <taxon>Dikarya</taxon>
        <taxon>Ascomycota</taxon>
        <taxon>Pezizomycotina</taxon>
        <taxon>Lecanoromycetes</taxon>
        <taxon>OSLEUM clade</taxon>
        <taxon>Umbilicariomycetidae</taxon>
        <taxon>Umbilicariales</taxon>
        <taxon>Umbilicariaceae</taxon>
        <taxon>Lasallia</taxon>
    </lineage>
</organism>
<comment type="caution">
    <text evidence="2">The sequence shown here is derived from an EMBL/GenBank/DDBJ whole genome shotgun (WGS) entry which is preliminary data.</text>
</comment>